<evidence type="ECO:0000256" key="1">
    <source>
        <dbReference type="ARBA" id="ARBA00004141"/>
    </source>
</evidence>
<comment type="subcellular location">
    <subcellularLocation>
        <location evidence="1">Membrane</location>
        <topology evidence="1">Multi-pass membrane protein</topology>
    </subcellularLocation>
</comment>
<dbReference type="AlphaFoldDB" id="A0AAW1W0X5"/>
<feature type="transmembrane region" description="Helical" evidence="6">
    <location>
        <begin position="39"/>
        <end position="61"/>
    </location>
</feature>
<dbReference type="PANTHER" id="PTHR32468:SF108">
    <property type="entry name" value="CATION_H(+) ANTIPORTER 15-LIKE"/>
    <property type="match status" value="1"/>
</dbReference>
<keyword evidence="3" id="KW-0633">Potassium transport</keyword>
<protein>
    <submittedName>
        <fullName evidence="7">Uncharacterized protein</fullName>
    </submittedName>
</protein>
<evidence type="ECO:0000256" key="6">
    <source>
        <dbReference type="SAM" id="Phobius"/>
    </source>
</evidence>
<dbReference type="GO" id="GO:0006813">
    <property type="term" value="P:potassium ion transport"/>
    <property type="evidence" value="ECO:0007669"/>
    <property type="project" value="UniProtKB-KW"/>
</dbReference>
<accession>A0AAW1W0X5</accession>
<evidence type="ECO:0000256" key="5">
    <source>
        <dbReference type="ARBA" id="ARBA00023065"/>
    </source>
</evidence>
<dbReference type="EMBL" id="JBEDUW010000007">
    <property type="protein sequence ID" value="KAK9913790.1"/>
    <property type="molecule type" value="Genomic_DNA"/>
</dbReference>
<dbReference type="GO" id="GO:0098662">
    <property type="term" value="P:inorganic cation transmembrane transport"/>
    <property type="evidence" value="ECO:0007669"/>
    <property type="project" value="TreeGrafter"/>
</dbReference>
<keyword evidence="6" id="KW-0472">Membrane</keyword>
<keyword evidence="6" id="KW-0812">Transmembrane</keyword>
<reference evidence="7 8" key="1">
    <citation type="journal article" date="2023" name="G3 (Bethesda)">
        <title>A chromosome-length genome assembly and annotation of blackberry (Rubus argutus, cv. 'Hillquist').</title>
        <authorList>
            <person name="Bruna T."/>
            <person name="Aryal R."/>
            <person name="Dudchenko O."/>
            <person name="Sargent D.J."/>
            <person name="Mead D."/>
            <person name="Buti M."/>
            <person name="Cavallini A."/>
            <person name="Hytonen T."/>
            <person name="Andres J."/>
            <person name="Pham M."/>
            <person name="Weisz D."/>
            <person name="Mascagni F."/>
            <person name="Usai G."/>
            <person name="Natali L."/>
            <person name="Bassil N."/>
            <person name="Fernandez G.E."/>
            <person name="Lomsadze A."/>
            <person name="Armour M."/>
            <person name="Olukolu B."/>
            <person name="Poorten T."/>
            <person name="Britton C."/>
            <person name="Davik J."/>
            <person name="Ashrafi H."/>
            <person name="Aiden E.L."/>
            <person name="Borodovsky M."/>
            <person name="Worthington M."/>
        </authorList>
    </citation>
    <scope>NUCLEOTIDE SEQUENCE [LARGE SCALE GENOMIC DNA]</scope>
    <source>
        <strain evidence="7">PI 553951</strain>
    </source>
</reference>
<sequence>MVMFSNNTAVSEHDHAFFCHRRLTSETRGIWFGENPLNYAYPLTMFQIILVVMISRTLYYFLKPLGQTTFVCYLLGGVILGPSVIGHSKEFRDQIYGKKRTVSDV</sequence>
<dbReference type="InterPro" id="IPR038770">
    <property type="entry name" value="Na+/solute_symporter_sf"/>
</dbReference>
<dbReference type="Proteomes" id="UP001457282">
    <property type="component" value="Unassembled WGS sequence"/>
</dbReference>
<dbReference type="GO" id="GO:0012505">
    <property type="term" value="C:endomembrane system"/>
    <property type="evidence" value="ECO:0007669"/>
    <property type="project" value="TreeGrafter"/>
</dbReference>
<keyword evidence="5" id="KW-0406">Ion transport</keyword>
<evidence type="ECO:0000256" key="2">
    <source>
        <dbReference type="ARBA" id="ARBA00022448"/>
    </source>
</evidence>
<evidence type="ECO:0000256" key="4">
    <source>
        <dbReference type="ARBA" id="ARBA00022958"/>
    </source>
</evidence>
<organism evidence="7 8">
    <name type="scientific">Rubus argutus</name>
    <name type="common">Southern blackberry</name>
    <dbReference type="NCBI Taxonomy" id="59490"/>
    <lineage>
        <taxon>Eukaryota</taxon>
        <taxon>Viridiplantae</taxon>
        <taxon>Streptophyta</taxon>
        <taxon>Embryophyta</taxon>
        <taxon>Tracheophyta</taxon>
        <taxon>Spermatophyta</taxon>
        <taxon>Magnoliopsida</taxon>
        <taxon>eudicotyledons</taxon>
        <taxon>Gunneridae</taxon>
        <taxon>Pentapetalae</taxon>
        <taxon>rosids</taxon>
        <taxon>fabids</taxon>
        <taxon>Rosales</taxon>
        <taxon>Rosaceae</taxon>
        <taxon>Rosoideae</taxon>
        <taxon>Rosoideae incertae sedis</taxon>
        <taxon>Rubus</taxon>
    </lineage>
</organism>
<keyword evidence="8" id="KW-1185">Reference proteome</keyword>
<evidence type="ECO:0000256" key="3">
    <source>
        <dbReference type="ARBA" id="ARBA00022538"/>
    </source>
</evidence>
<proteinExistence type="predicted"/>
<dbReference type="InterPro" id="IPR050794">
    <property type="entry name" value="CPA2_transporter"/>
</dbReference>
<comment type="caution">
    <text evidence="7">The sequence shown here is derived from an EMBL/GenBank/DDBJ whole genome shotgun (WGS) entry which is preliminary data.</text>
</comment>
<evidence type="ECO:0000313" key="8">
    <source>
        <dbReference type="Proteomes" id="UP001457282"/>
    </source>
</evidence>
<keyword evidence="6" id="KW-1133">Transmembrane helix</keyword>
<dbReference type="Gene3D" id="1.20.1530.20">
    <property type="match status" value="1"/>
</dbReference>
<evidence type="ECO:0000313" key="7">
    <source>
        <dbReference type="EMBL" id="KAK9913790.1"/>
    </source>
</evidence>
<name>A0AAW1W0X5_RUBAR</name>
<keyword evidence="4" id="KW-0630">Potassium</keyword>
<dbReference type="PANTHER" id="PTHR32468">
    <property type="entry name" value="CATION/H + ANTIPORTER"/>
    <property type="match status" value="1"/>
</dbReference>
<gene>
    <name evidence="7" type="ORF">M0R45_037599</name>
</gene>
<dbReference type="GO" id="GO:0016020">
    <property type="term" value="C:membrane"/>
    <property type="evidence" value="ECO:0007669"/>
    <property type="project" value="UniProtKB-SubCell"/>
</dbReference>
<keyword evidence="2" id="KW-0813">Transport</keyword>
<feature type="transmembrane region" description="Helical" evidence="6">
    <location>
        <begin position="68"/>
        <end position="85"/>
    </location>
</feature>
<dbReference type="GO" id="GO:0006885">
    <property type="term" value="P:regulation of pH"/>
    <property type="evidence" value="ECO:0007669"/>
    <property type="project" value="TreeGrafter"/>
</dbReference>